<dbReference type="PROSITE" id="PS51996">
    <property type="entry name" value="TR_MART"/>
    <property type="match status" value="1"/>
</dbReference>
<keyword evidence="1" id="KW-0175">Coiled coil</keyword>
<evidence type="ECO:0000313" key="2">
    <source>
        <dbReference type="EMBL" id="CAF1195002.1"/>
    </source>
</evidence>
<reference evidence="2" key="1">
    <citation type="submission" date="2021-02" db="EMBL/GenBank/DDBJ databases">
        <authorList>
            <person name="Nowell W R."/>
        </authorList>
    </citation>
    <scope>NUCLEOTIDE SEQUENCE</scope>
</reference>
<evidence type="ECO:0000313" key="3">
    <source>
        <dbReference type="EMBL" id="CAF3835361.1"/>
    </source>
</evidence>
<evidence type="ECO:0008006" key="5">
    <source>
        <dbReference type="Google" id="ProtNLM"/>
    </source>
</evidence>
<protein>
    <recommendedName>
        <fullName evidence="5">NAD(+)--protein-arginine ADP-ribosyltransferase</fullName>
    </recommendedName>
</protein>
<dbReference type="SUPFAM" id="SSF56399">
    <property type="entry name" value="ADP-ribosylation"/>
    <property type="match status" value="1"/>
</dbReference>
<dbReference type="Proteomes" id="UP000663844">
    <property type="component" value="Unassembled WGS sequence"/>
</dbReference>
<dbReference type="EMBL" id="CAJOAZ010001606">
    <property type="protein sequence ID" value="CAF3835361.1"/>
    <property type="molecule type" value="Genomic_DNA"/>
</dbReference>
<evidence type="ECO:0000313" key="4">
    <source>
        <dbReference type="Proteomes" id="UP000663845"/>
    </source>
</evidence>
<name>A0A814VY12_9BILA</name>
<dbReference type="Gene3D" id="3.90.176.10">
    <property type="entry name" value="Toxin ADP-ribosyltransferase, Chain A, domain 1"/>
    <property type="match status" value="1"/>
</dbReference>
<proteinExistence type="predicted"/>
<dbReference type="EMBL" id="CAJNOG010000355">
    <property type="protein sequence ID" value="CAF1195002.1"/>
    <property type="molecule type" value="Genomic_DNA"/>
</dbReference>
<dbReference type="Proteomes" id="UP000663845">
    <property type="component" value="Unassembled WGS sequence"/>
</dbReference>
<sequence length="998" mass="116499">MNRFSDIDCSFEKLTPVYGYRSEKLVSIEKALEPIQRQIGELSYYIKIAKKHCHYPSEHDLTRDESASIYIYTMEWGEQSLYCVLNKTLRNENRHLLKVWFPYLKLFDTALNKLPTVKEVVWRGITADIGKVFTKDQIITWWSINSCSSSVNVIKGFLGNEESSTTFLIEALNGKKVSGHTEHKSEDEIILTWGTEFRVKSNALDHPNGSYLVHLIEIDEENNDNNHTSSQGLLECKSLAELKVTNELKLKANEIIQEKSKLLFKEGTKLLNRLLIEQKQTTEQLNSNNTNSIQVSSDIYLKNFIKNGVEQLHSLTCKLIKDAIDEYEQSTPDDHPDIKSNIQKNIEPRILCTEQLLKQRFEQDIYTISKENAALQIQKQLLNTAKIFFNKQAQTITDLDGLNAVLDERYNELYKKFEDNLNLLRKSESDITETIINIYNGIIKTRGTTADKLNIYNLCPILVPDTYRSEFQELESIYQSIQSYIMHRQTSNNVYKALTSLKDTFSNNSWKTLFQKLGWFNHHTRDDEHKKEIFLSIVEGVIPQFNNNINTMLSTINLSYNDPQLITNLIQYVDGSIKMQTSPIQHYWKYLNVPQIIADLIRLALRFLIDQAKQIADRKHEELKQELNQLKQWKINIQEQFLSSKDSFEQGQRFKTDLQKQIIEEIKRIYTRLIINDVHVEITNNSEIDPDKIATNAYNDSIGSNPPDANNIMKYIIDINRYYLELALNKIKISKETIITNQIHRLQKIIYNCVDKAIETVERHDCHNVQQVYQNIVENLRQILPDFRLSSMIGTRSKIRDPDRFKESFKQLLLDRTNMYEEIVKCKNIFDTAAKESCINLIKTRLGCQARCPGCGTKCDNTEINHTKHYNTRHLASAFYGWTIRGTNKPCLNLCYQFWLKSSLSWGETKFDWTQKYFSEHAPEWLDDLEQKSKTGDLYNDSKPPAEQRRAWMAVRLALIKRYSTDGMVDYEKYDENFYPAIKSVSADFKPEWDYIQS</sequence>
<dbReference type="AlphaFoldDB" id="A0A814VY12"/>
<accession>A0A814VY12</accession>
<evidence type="ECO:0000256" key="1">
    <source>
        <dbReference type="SAM" id="Coils"/>
    </source>
</evidence>
<gene>
    <name evidence="2" type="ORF">JYZ213_LOCUS26566</name>
    <name evidence="3" type="ORF">OXD698_LOCUS20328</name>
</gene>
<organism evidence="2 4">
    <name type="scientific">Adineta steineri</name>
    <dbReference type="NCBI Taxonomy" id="433720"/>
    <lineage>
        <taxon>Eukaryota</taxon>
        <taxon>Metazoa</taxon>
        <taxon>Spiralia</taxon>
        <taxon>Gnathifera</taxon>
        <taxon>Rotifera</taxon>
        <taxon>Eurotatoria</taxon>
        <taxon>Bdelloidea</taxon>
        <taxon>Adinetida</taxon>
        <taxon>Adinetidae</taxon>
        <taxon>Adineta</taxon>
    </lineage>
</organism>
<feature type="coiled-coil region" evidence="1">
    <location>
        <begin position="609"/>
        <end position="640"/>
    </location>
</feature>
<comment type="caution">
    <text evidence="2">The sequence shown here is derived from an EMBL/GenBank/DDBJ whole genome shotgun (WGS) entry which is preliminary data.</text>
</comment>